<reference evidence="9 10" key="1">
    <citation type="submission" date="2019-03" db="EMBL/GenBank/DDBJ databases">
        <title>Genomic Encyclopedia of Type Strains, Phase IV (KMG-IV): sequencing the most valuable type-strain genomes for metagenomic binning, comparative biology and taxonomic classification.</title>
        <authorList>
            <person name="Goeker M."/>
        </authorList>
    </citation>
    <scope>NUCLEOTIDE SEQUENCE [LARGE SCALE GENOMIC DNA]</scope>
    <source>
        <strain evidence="9 10">LX-B</strain>
    </source>
</reference>
<evidence type="ECO:0000256" key="7">
    <source>
        <dbReference type="ARBA" id="ARBA00023237"/>
    </source>
</evidence>
<dbReference type="Pfam" id="PF02321">
    <property type="entry name" value="OEP"/>
    <property type="match status" value="2"/>
</dbReference>
<keyword evidence="4" id="KW-1134">Transmembrane beta strand</keyword>
<keyword evidence="8" id="KW-0732">Signal</keyword>
<dbReference type="PANTHER" id="PTHR30026:SF20">
    <property type="entry name" value="OUTER MEMBRANE PROTEIN TOLC"/>
    <property type="match status" value="1"/>
</dbReference>
<evidence type="ECO:0000256" key="6">
    <source>
        <dbReference type="ARBA" id="ARBA00023136"/>
    </source>
</evidence>
<comment type="similarity">
    <text evidence="2">Belongs to the outer membrane factor (OMF) (TC 1.B.17) family.</text>
</comment>
<dbReference type="EMBL" id="SLUN01000037">
    <property type="protein sequence ID" value="TCL59776.1"/>
    <property type="molecule type" value="Genomic_DNA"/>
</dbReference>
<comment type="caution">
    <text evidence="9">The sequence shown here is derived from an EMBL/GenBank/DDBJ whole genome shotgun (WGS) entry which is preliminary data.</text>
</comment>
<dbReference type="GO" id="GO:0015288">
    <property type="term" value="F:porin activity"/>
    <property type="evidence" value="ECO:0007669"/>
    <property type="project" value="TreeGrafter"/>
</dbReference>
<accession>A0A4R1R2Z4</accession>
<organism evidence="9 10">
    <name type="scientific">Hydrogenispora ethanolica</name>
    <dbReference type="NCBI Taxonomy" id="1082276"/>
    <lineage>
        <taxon>Bacteria</taxon>
        <taxon>Bacillati</taxon>
        <taxon>Bacillota</taxon>
        <taxon>Hydrogenispora</taxon>
    </lineage>
</organism>
<evidence type="ECO:0000256" key="4">
    <source>
        <dbReference type="ARBA" id="ARBA00022452"/>
    </source>
</evidence>
<dbReference type="Proteomes" id="UP000295008">
    <property type="component" value="Unassembled WGS sequence"/>
</dbReference>
<dbReference type="InterPro" id="IPR028351">
    <property type="entry name" value="CyaE"/>
</dbReference>
<dbReference type="GO" id="GO:0015562">
    <property type="term" value="F:efflux transmembrane transporter activity"/>
    <property type="evidence" value="ECO:0007669"/>
    <property type="project" value="InterPro"/>
</dbReference>
<dbReference type="SUPFAM" id="SSF56954">
    <property type="entry name" value="Outer membrane efflux proteins (OEP)"/>
    <property type="match status" value="1"/>
</dbReference>
<evidence type="ECO:0000313" key="9">
    <source>
        <dbReference type="EMBL" id="TCL59776.1"/>
    </source>
</evidence>
<dbReference type="Gene3D" id="1.20.1600.10">
    <property type="entry name" value="Outer membrane efflux proteins (OEP)"/>
    <property type="match status" value="1"/>
</dbReference>
<dbReference type="OrthoDB" id="6395775at2"/>
<keyword evidence="3" id="KW-0813">Transport</keyword>
<dbReference type="GO" id="GO:1990281">
    <property type="term" value="C:efflux pump complex"/>
    <property type="evidence" value="ECO:0007669"/>
    <property type="project" value="TreeGrafter"/>
</dbReference>
<dbReference type="InterPro" id="IPR003423">
    <property type="entry name" value="OMP_efflux"/>
</dbReference>
<evidence type="ECO:0000256" key="3">
    <source>
        <dbReference type="ARBA" id="ARBA00022448"/>
    </source>
</evidence>
<dbReference type="AlphaFoldDB" id="A0A4R1R2Z4"/>
<dbReference type="PANTHER" id="PTHR30026">
    <property type="entry name" value="OUTER MEMBRANE PROTEIN TOLC"/>
    <property type="match status" value="1"/>
</dbReference>
<evidence type="ECO:0000256" key="5">
    <source>
        <dbReference type="ARBA" id="ARBA00022692"/>
    </source>
</evidence>
<keyword evidence="6" id="KW-0472">Membrane</keyword>
<evidence type="ECO:0000313" key="10">
    <source>
        <dbReference type="Proteomes" id="UP000295008"/>
    </source>
</evidence>
<keyword evidence="5" id="KW-0812">Transmembrane</keyword>
<feature type="chain" id="PRO_5020609248" evidence="8">
    <location>
        <begin position="26"/>
        <end position="431"/>
    </location>
</feature>
<protein>
    <submittedName>
        <fullName evidence="9">Outer membrane protein TolC</fullName>
    </submittedName>
</protein>
<keyword evidence="10" id="KW-1185">Reference proteome</keyword>
<evidence type="ECO:0000256" key="1">
    <source>
        <dbReference type="ARBA" id="ARBA00004442"/>
    </source>
</evidence>
<dbReference type="GO" id="GO:0009279">
    <property type="term" value="C:cell outer membrane"/>
    <property type="evidence" value="ECO:0007669"/>
    <property type="project" value="UniProtKB-SubCell"/>
</dbReference>
<keyword evidence="7" id="KW-0998">Cell outer membrane</keyword>
<proteinExistence type="inferred from homology"/>
<evidence type="ECO:0000256" key="2">
    <source>
        <dbReference type="ARBA" id="ARBA00007613"/>
    </source>
</evidence>
<dbReference type="InterPro" id="IPR051906">
    <property type="entry name" value="TolC-like"/>
</dbReference>
<comment type="subcellular location">
    <subcellularLocation>
        <location evidence="1">Cell outer membrane</location>
    </subcellularLocation>
</comment>
<feature type="signal peptide" evidence="8">
    <location>
        <begin position="1"/>
        <end position="25"/>
    </location>
</feature>
<dbReference type="PIRSF" id="PIRSF001892">
    <property type="entry name" value="CyaE"/>
    <property type="match status" value="1"/>
</dbReference>
<name>A0A4R1R2Z4_HYDET</name>
<evidence type="ECO:0000256" key="8">
    <source>
        <dbReference type="SAM" id="SignalP"/>
    </source>
</evidence>
<gene>
    <name evidence="9" type="ORF">EDC14_103713</name>
</gene>
<sequence length="431" mass="47099">MVKKKLIAWAVLLITALGAGGMAVAAGTALNLEKSIELALKNNRAVKIAETEQEAAAGRLRELRAEKLPVINLTHSGSRLKPNPSEPAFQLLGVDPPVTDYFENKLTASLPLYTGGQLEGYIQQAELGVKNAGLNVTRIKQQVKLDATVAYYNLLQAKSLVKLSEETVERLAAHLKNVQARFNAELITKNDVLRSEVELADAEQSLIKARNGYDLALANLNYVMGIPLGTEIAVEENLSHGQWNQTLNASIEQALQKRPEVAQYDINYEVAKRGVAVAQGGYLPTVSLVGAVDRNDADFPGNDNGNWSVSLVASWDLYNSGRTKSRIDQAKASQDKARQASLQAREAIGLEVRQAYLNVNEAEQRIHASELALDKANEDYQLVRARYRAGLGTNLDVIDTQLALTLAKTNHINALYDYNISLAKLQKAMGM</sequence>